<accession>A0A0G1CXV0</accession>
<reference evidence="10 11" key="1">
    <citation type="journal article" date="2015" name="Nature">
        <title>rRNA introns, odd ribosomes, and small enigmatic genomes across a large radiation of phyla.</title>
        <authorList>
            <person name="Brown C.T."/>
            <person name="Hug L.A."/>
            <person name="Thomas B.C."/>
            <person name="Sharon I."/>
            <person name="Castelle C.J."/>
            <person name="Singh A."/>
            <person name="Wilkins M.J."/>
            <person name="Williams K.H."/>
            <person name="Banfield J.F."/>
        </authorList>
    </citation>
    <scope>NUCLEOTIDE SEQUENCE [LARGE SCALE GENOMIC DNA]</scope>
</reference>
<evidence type="ECO:0000256" key="8">
    <source>
        <dbReference type="ARBA" id="ARBA00022801"/>
    </source>
</evidence>
<comment type="cofactor">
    <cofactor evidence="2">
        <name>Mg(2+)</name>
        <dbReference type="ChEBI" id="CHEBI:18420"/>
    </cofactor>
</comment>
<dbReference type="GO" id="GO:0006508">
    <property type="term" value="P:proteolysis"/>
    <property type="evidence" value="ECO:0007669"/>
    <property type="project" value="UniProtKB-KW"/>
</dbReference>
<evidence type="ECO:0000313" key="10">
    <source>
        <dbReference type="EMBL" id="KKS90359.1"/>
    </source>
</evidence>
<keyword evidence="8" id="KW-0378">Hydrolase</keyword>
<evidence type="ECO:0000256" key="2">
    <source>
        <dbReference type="ARBA" id="ARBA00001946"/>
    </source>
</evidence>
<keyword evidence="5 10" id="KW-0031">Aminopeptidase</keyword>
<comment type="cofactor">
    <cofactor evidence="3">
        <name>Zn(2+)</name>
        <dbReference type="ChEBI" id="CHEBI:29105"/>
    </cofactor>
</comment>
<proteinExistence type="inferred from homology"/>
<dbReference type="Proteomes" id="UP000034669">
    <property type="component" value="Unassembled WGS sequence"/>
</dbReference>
<dbReference type="Pfam" id="PF02073">
    <property type="entry name" value="Peptidase_M29"/>
    <property type="match status" value="1"/>
</dbReference>
<dbReference type="GO" id="GO:0046872">
    <property type="term" value="F:metal ion binding"/>
    <property type="evidence" value="ECO:0007669"/>
    <property type="project" value="UniProtKB-KW"/>
</dbReference>
<organism evidence="10 11">
    <name type="scientific">Candidatus Woesebacteria bacterium GW2011_GWA1_43_12</name>
    <dbReference type="NCBI Taxonomy" id="1618557"/>
    <lineage>
        <taxon>Bacteria</taxon>
        <taxon>Candidatus Woeseibacteriota</taxon>
    </lineage>
</organism>
<comment type="similarity">
    <text evidence="4">Belongs to the peptidase M29 family.</text>
</comment>
<dbReference type="EMBL" id="LCFI01000004">
    <property type="protein sequence ID" value="KKS90359.1"/>
    <property type="molecule type" value="Genomic_DNA"/>
</dbReference>
<dbReference type="AlphaFoldDB" id="A0A0G1CXV0"/>
<dbReference type="PANTHER" id="PTHR34448">
    <property type="entry name" value="AMINOPEPTIDASE"/>
    <property type="match status" value="1"/>
</dbReference>
<evidence type="ECO:0000256" key="6">
    <source>
        <dbReference type="ARBA" id="ARBA00022670"/>
    </source>
</evidence>
<evidence type="ECO:0000256" key="1">
    <source>
        <dbReference type="ARBA" id="ARBA00001941"/>
    </source>
</evidence>
<dbReference type="PANTHER" id="PTHR34448:SF1">
    <property type="entry name" value="BLL6088 PROTEIN"/>
    <property type="match status" value="1"/>
</dbReference>
<keyword evidence="9" id="KW-0482">Metalloprotease</keyword>
<protein>
    <submittedName>
        <fullName evidence="10">Peptidase M29, aminopeptidase II</fullName>
    </submittedName>
</protein>
<dbReference type="InterPro" id="IPR000787">
    <property type="entry name" value="Peptidase_M29"/>
</dbReference>
<name>A0A0G1CXV0_9BACT</name>
<comment type="caution">
    <text evidence="10">The sequence shown here is derived from an EMBL/GenBank/DDBJ whole genome shotgun (WGS) entry which is preliminary data.</text>
</comment>
<dbReference type="InterPro" id="IPR035097">
    <property type="entry name" value="M29_N-terminal"/>
</dbReference>
<dbReference type="GO" id="GO:0004177">
    <property type="term" value="F:aminopeptidase activity"/>
    <property type="evidence" value="ECO:0007669"/>
    <property type="project" value="UniProtKB-KW"/>
</dbReference>
<comment type="cofactor">
    <cofactor evidence="1">
        <name>Co(2+)</name>
        <dbReference type="ChEBI" id="CHEBI:48828"/>
    </cofactor>
</comment>
<dbReference type="SUPFAM" id="SSF144052">
    <property type="entry name" value="Thermophilic metalloprotease-like"/>
    <property type="match status" value="1"/>
</dbReference>
<gene>
    <name evidence="10" type="ORF">UV66_C0004G0001</name>
</gene>
<sequence>MQKDLIQKGWEKNVIPPFRQDLVSKIAKDMVEVCAKLKSGQKVIIFYDAPGGQLAETVAELSSRKGARVWYYVRNMNIDRTLATFMNNRDIARSQTFLDIQLHEADVVFLIRAAEDPLVMGAVPNDKMKLWTQAQKTVLMDFRVNHTNWCLIYWPTPFEARVEKIPYEEYVNLFFSACNQPWEKIKEAQKQLVKVLNKGKALEISANQNDPNITKRTKIAMDIGPMTFANTIIDVNYPGSEVFSSPVKHSVNGQIFAPGVYSYAGKKMEDIGLIVKDGRIIDAQAKDGQASLMEILNRDDGARYFGEIAFGTNPGLRRRLFNPLLNEKVGGSFHITPGKAYELTEVGGEKVNLDNGNRSSIHWDITILMLPQYGGGEIKIDGKTIQKNGRFLDPKLSVLNEGLTAK</sequence>
<evidence type="ECO:0000256" key="7">
    <source>
        <dbReference type="ARBA" id="ARBA00022723"/>
    </source>
</evidence>
<evidence type="ECO:0000313" key="11">
    <source>
        <dbReference type="Proteomes" id="UP000034669"/>
    </source>
</evidence>
<evidence type="ECO:0000256" key="9">
    <source>
        <dbReference type="ARBA" id="ARBA00023049"/>
    </source>
</evidence>
<evidence type="ECO:0000256" key="3">
    <source>
        <dbReference type="ARBA" id="ARBA00001947"/>
    </source>
</evidence>
<dbReference type="Gene3D" id="3.40.1830.10">
    <property type="entry name" value="Thermophilic metalloprotease (M29)"/>
    <property type="match status" value="1"/>
</dbReference>
<keyword evidence="6" id="KW-0645">Protease</keyword>
<evidence type="ECO:0000256" key="5">
    <source>
        <dbReference type="ARBA" id="ARBA00022438"/>
    </source>
</evidence>
<keyword evidence="7" id="KW-0479">Metal-binding</keyword>
<dbReference type="GO" id="GO:0008237">
    <property type="term" value="F:metallopeptidase activity"/>
    <property type="evidence" value="ECO:0007669"/>
    <property type="project" value="UniProtKB-KW"/>
</dbReference>
<dbReference type="InterPro" id="IPR052170">
    <property type="entry name" value="M29_Exopeptidase"/>
</dbReference>
<evidence type="ECO:0000256" key="4">
    <source>
        <dbReference type="ARBA" id="ARBA00008236"/>
    </source>
</evidence>